<dbReference type="EMBL" id="BLLF01002931">
    <property type="protein sequence ID" value="GFH25830.1"/>
    <property type="molecule type" value="Genomic_DNA"/>
</dbReference>
<keyword evidence="3" id="KW-0347">Helicase</keyword>
<dbReference type="AlphaFoldDB" id="A0A699ZXH7"/>
<evidence type="ECO:0000259" key="5">
    <source>
        <dbReference type="PROSITE" id="PS51194"/>
    </source>
</evidence>
<evidence type="ECO:0000256" key="4">
    <source>
        <dbReference type="ARBA" id="ARBA00022840"/>
    </source>
</evidence>
<evidence type="ECO:0000313" key="7">
    <source>
        <dbReference type="Proteomes" id="UP000485058"/>
    </source>
</evidence>
<dbReference type="GO" id="GO:0005634">
    <property type="term" value="C:nucleus"/>
    <property type="evidence" value="ECO:0007669"/>
    <property type="project" value="TreeGrafter"/>
</dbReference>
<dbReference type="InterPro" id="IPR050496">
    <property type="entry name" value="SNF2_RAD54_helicase_repair"/>
</dbReference>
<dbReference type="SMART" id="SM00490">
    <property type="entry name" value="HELICc"/>
    <property type="match status" value="1"/>
</dbReference>
<dbReference type="GO" id="GO:0015616">
    <property type="term" value="F:DNA translocase activity"/>
    <property type="evidence" value="ECO:0007669"/>
    <property type="project" value="TreeGrafter"/>
</dbReference>
<dbReference type="Pfam" id="PF00176">
    <property type="entry name" value="SNF2-rel_dom"/>
    <property type="match status" value="1"/>
</dbReference>
<dbReference type="Gene3D" id="3.40.50.10810">
    <property type="entry name" value="Tandem AAA-ATPase domain"/>
    <property type="match status" value="1"/>
</dbReference>
<dbReference type="CDD" id="cd18793">
    <property type="entry name" value="SF2_C_SNF"/>
    <property type="match status" value="1"/>
</dbReference>
<dbReference type="GO" id="GO:0007131">
    <property type="term" value="P:reciprocal meiotic recombination"/>
    <property type="evidence" value="ECO:0007669"/>
    <property type="project" value="TreeGrafter"/>
</dbReference>
<comment type="caution">
    <text evidence="6">The sequence shown here is derived from an EMBL/GenBank/DDBJ whole genome shotgun (WGS) entry which is preliminary data.</text>
</comment>
<evidence type="ECO:0000313" key="6">
    <source>
        <dbReference type="EMBL" id="GFH25830.1"/>
    </source>
</evidence>
<name>A0A699ZXH7_HAELA</name>
<gene>
    <name evidence="6" type="ORF">HaLaN_23862</name>
</gene>
<keyword evidence="1" id="KW-0547">Nucleotide-binding</keyword>
<sequence>NHLDEFYAMVDFANPGVLGTPAEFRRSYEVPILAAREPGASPEAAALGAGRSLALSTLVNAFILRRTNSLLSAHLPPKVVQVVCCKLMPLQHAIYCHFLESKPCAALLALQAARKILGGRGTSGVLPAISNLKKLCNHPKLIYDAVHSVVVQGARKGKGGGKSGDSTAGFEGVAALFPPCLFDDGRPGRGGCAPGWETTSGKFAVATRMLALLWAETQDRIVIVSNYTQTLDLFGQLCRERGWPFLRLDGSTSIEKREKLVQAFCDPSQNQFVFLLSSKAGGCGLNLVGGNRLLLYDCDWNPAVDKQAAARVWRDGQQKRVFVYRFLATGTIEEKVFQRQISKEGLQALVANANEAQVAGDTTGV</sequence>
<dbReference type="InterPro" id="IPR038718">
    <property type="entry name" value="SNF2-like_sf"/>
</dbReference>
<dbReference type="Gene3D" id="1.20.120.850">
    <property type="entry name" value="SWI2/SNF2 ATPases, N-terminal domain"/>
    <property type="match status" value="1"/>
</dbReference>
<feature type="domain" description="Helicase C-terminal" evidence="5">
    <location>
        <begin position="208"/>
        <end position="361"/>
    </location>
</feature>
<dbReference type="GO" id="GO:0016787">
    <property type="term" value="F:hydrolase activity"/>
    <property type="evidence" value="ECO:0007669"/>
    <property type="project" value="UniProtKB-KW"/>
</dbReference>
<dbReference type="PROSITE" id="PS51194">
    <property type="entry name" value="HELICASE_CTER"/>
    <property type="match status" value="1"/>
</dbReference>
<dbReference type="Gene3D" id="3.40.50.300">
    <property type="entry name" value="P-loop containing nucleotide triphosphate hydrolases"/>
    <property type="match status" value="1"/>
</dbReference>
<evidence type="ECO:0000256" key="3">
    <source>
        <dbReference type="ARBA" id="ARBA00022806"/>
    </source>
</evidence>
<dbReference type="SUPFAM" id="SSF52540">
    <property type="entry name" value="P-loop containing nucleoside triphosphate hydrolases"/>
    <property type="match status" value="1"/>
</dbReference>
<dbReference type="Proteomes" id="UP000485058">
    <property type="component" value="Unassembled WGS sequence"/>
</dbReference>
<accession>A0A699ZXH7</accession>
<proteinExistence type="predicted"/>
<dbReference type="InterPro" id="IPR027417">
    <property type="entry name" value="P-loop_NTPase"/>
</dbReference>
<keyword evidence="2" id="KW-0378">Hydrolase</keyword>
<dbReference type="InterPro" id="IPR000330">
    <property type="entry name" value="SNF2_N"/>
</dbReference>
<dbReference type="GO" id="GO:0045003">
    <property type="term" value="P:double-strand break repair via synthesis-dependent strand annealing"/>
    <property type="evidence" value="ECO:0007669"/>
    <property type="project" value="TreeGrafter"/>
</dbReference>
<dbReference type="InterPro" id="IPR049730">
    <property type="entry name" value="SNF2/RAD54-like_C"/>
</dbReference>
<dbReference type="GO" id="GO:0004386">
    <property type="term" value="F:helicase activity"/>
    <property type="evidence" value="ECO:0007669"/>
    <property type="project" value="UniProtKB-KW"/>
</dbReference>
<keyword evidence="4" id="KW-0067">ATP-binding</keyword>
<dbReference type="InterPro" id="IPR001650">
    <property type="entry name" value="Helicase_C-like"/>
</dbReference>
<keyword evidence="7" id="KW-1185">Reference proteome</keyword>
<dbReference type="GO" id="GO:0005524">
    <property type="term" value="F:ATP binding"/>
    <property type="evidence" value="ECO:0007669"/>
    <property type="project" value="UniProtKB-KW"/>
</dbReference>
<dbReference type="PANTHER" id="PTHR45629:SF7">
    <property type="entry name" value="DNA EXCISION REPAIR PROTEIN ERCC-6-RELATED"/>
    <property type="match status" value="1"/>
</dbReference>
<protein>
    <recommendedName>
        <fullName evidence="5">Helicase C-terminal domain-containing protein</fullName>
    </recommendedName>
</protein>
<feature type="non-terminal residue" evidence="6">
    <location>
        <position position="1"/>
    </location>
</feature>
<organism evidence="6 7">
    <name type="scientific">Haematococcus lacustris</name>
    <name type="common">Green alga</name>
    <name type="synonym">Haematococcus pluvialis</name>
    <dbReference type="NCBI Taxonomy" id="44745"/>
    <lineage>
        <taxon>Eukaryota</taxon>
        <taxon>Viridiplantae</taxon>
        <taxon>Chlorophyta</taxon>
        <taxon>core chlorophytes</taxon>
        <taxon>Chlorophyceae</taxon>
        <taxon>CS clade</taxon>
        <taxon>Chlamydomonadales</taxon>
        <taxon>Haematococcaceae</taxon>
        <taxon>Haematococcus</taxon>
    </lineage>
</organism>
<dbReference type="PANTHER" id="PTHR45629">
    <property type="entry name" value="SNF2/RAD54 FAMILY MEMBER"/>
    <property type="match status" value="1"/>
</dbReference>
<dbReference type="FunFam" id="3.40.50.300:FF:000332">
    <property type="entry name" value="DNA repair and recombination protein RAD54-like"/>
    <property type="match status" value="1"/>
</dbReference>
<reference evidence="6 7" key="1">
    <citation type="submission" date="2020-02" db="EMBL/GenBank/DDBJ databases">
        <title>Draft genome sequence of Haematococcus lacustris strain NIES-144.</title>
        <authorList>
            <person name="Morimoto D."/>
            <person name="Nakagawa S."/>
            <person name="Yoshida T."/>
            <person name="Sawayama S."/>
        </authorList>
    </citation>
    <scope>NUCLEOTIDE SEQUENCE [LARGE SCALE GENOMIC DNA]</scope>
    <source>
        <strain evidence="6 7">NIES-144</strain>
    </source>
</reference>
<evidence type="ECO:0000256" key="1">
    <source>
        <dbReference type="ARBA" id="ARBA00022741"/>
    </source>
</evidence>
<dbReference type="Pfam" id="PF00271">
    <property type="entry name" value="Helicase_C"/>
    <property type="match status" value="1"/>
</dbReference>
<evidence type="ECO:0000256" key="2">
    <source>
        <dbReference type="ARBA" id="ARBA00022801"/>
    </source>
</evidence>